<dbReference type="Proteomes" id="UP000000457">
    <property type="component" value="Segment"/>
</dbReference>
<organism evidence="1 2">
    <name type="scientific">Cronobacter phage vB_CsaM_GAP32</name>
    <dbReference type="NCBI Taxonomy" id="1141136"/>
    <lineage>
        <taxon>Viruses</taxon>
        <taxon>Duplodnaviria</taxon>
        <taxon>Heunggongvirae</taxon>
        <taxon>Uroviricota</taxon>
        <taxon>Caudoviricetes</taxon>
        <taxon>Mimasvirus</taxon>
        <taxon>Mimasvirus GAP32</taxon>
    </lineage>
</organism>
<evidence type="ECO:0000313" key="1">
    <source>
        <dbReference type="EMBL" id="AFC21587.1"/>
    </source>
</evidence>
<evidence type="ECO:0000313" key="2">
    <source>
        <dbReference type="Proteomes" id="UP000000457"/>
    </source>
</evidence>
<keyword evidence="2" id="KW-1185">Reference proteome</keyword>
<dbReference type="KEGG" id="vg:13993877"/>
<dbReference type="RefSeq" id="YP_006987242.1">
    <property type="nucleotide sequence ID" value="NC_019401.1"/>
</dbReference>
<protein>
    <submittedName>
        <fullName evidence="1">Uncharacterized protein</fullName>
    </submittedName>
</protein>
<accession>K4F7B0</accession>
<name>K4F7B0_9CAUD</name>
<gene>
    <name evidence="1" type="ORF">GAP32_137</name>
</gene>
<dbReference type="GeneID" id="13993877"/>
<reference evidence="1 2" key="1">
    <citation type="journal article" date="2014" name="Virology">
        <title>Supersize me: Cronobacter sakazakii phage GAP32.</title>
        <authorList>
            <person name="Abbasifar R."/>
            <person name="Griffiths M.W."/>
            <person name="Sabour P.M."/>
            <person name="Ackermann H.-W."/>
            <person name="Vandersteegen K."/>
            <person name="Lavigne R."/>
            <person name="Noben J.-P."/>
            <person name="Villa A.A."/>
            <person name="Abbasifar A."/>
            <person name="Nash J.H.E."/>
            <person name="Kropinski A.M."/>
        </authorList>
    </citation>
    <scope>NUCLEOTIDE SEQUENCE [LARGE SCALE GENOMIC DNA]</scope>
    <source>
        <strain evidence="1">GAP-32</strain>
    </source>
</reference>
<dbReference type="EMBL" id="JN882285">
    <property type="protein sequence ID" value="AFC21587.1"/>
    <property type="molecule type" value="Genomic_DNA"/>
</dbReference>
<sequence>MKQLAQLVENQENAGQIYYACNVRNVIQPVRVRLVSVTEIYKNVDHKDFPLMAVIVYESDEIPVPSKFNTIPISCTVLFDTYEEASFEFSKYWKIH</sequence>
<proteinExistence type="predicted"/>